<sequence>MFRCAVVASVGSVLFFVFRKLSATSDRRRPDNRFFLPGRPPACRPHPASSCVPVQPVQKVTPFTWSYQDPNVTEATEQDIKTPRHKSLHLQSELKGLRQKLDWKMSLDDSRRDARVISTLRHPSLLQLALRQRFFDTTTRAQKRQTVLNLSTRGQ</sequence>
<accession>A0A4Z2FAC0</accession>
<dbReference type="Proteomes" id="UP000314294">
    <property type="component" value="Unassembled WGS sequence"/>
</dbReference>
<gene>
    <name evidence="1" type="ORF">EYF80_051976</name>
</gene>
<keyword evidence="2" id="KW-1185">Reference proteome</keyword>
<protein>
    <submittedName>
        <fullName evidence="1">Uncharacterized protein</fullName>
    </submittedName>
</protein>
<evidence type="ECO:0000313" key="2">
    <source>
        <dbReference type="Proteomes" id="UP000314294"/>
    </source>
</evidence>
<evidence type="ECO:0000313" key="1">
    <source>
        <dbReference type="EMBL" id="TNN37850.1"/>
    </source>
</evidence>
<proteinExistence type="predicted"/>
<comment type="caution">
    <text evidence="1">The sequence shown here is derived from an EMBL/GenBank/DDBJ whole genome shotgun (WGS) entry which is preliminary data.</text>
</comment>
<organism evidence="1 2">
    <name type="scientific">Liparis tanakae</name>
    <name type="common">Tanaka's snailfish</name>
    <dbReference type="NCBI Taxonomy" id="230148"/>
    <lineage>
        <taxon>Eukaryota</taxon>
        <taxon>Metazoa</taxon>
        <taxon>Chordata</taxon>
        <taxon>Craniata</taxon>
        <taxon>Vertebrata</taxon>
        <taxon>Euteleostomi</taxon>
        <taxon>Actinopterygii</taxon>
        <taxon>Neopterygii</taxon>
        <taxon>Teleostei</taxon>
        <taxon>Neoteleostei</taxon>
        <taxon>Acanthomorphata</taxon>
        <taxon>Eupercaria</taxon>
        <taxon>Perciformes</taxon>
        <taxon>Cottioidei</taxon>
        <taxon>Cottales</taxon>
        <taxon>Liparidae</taxon>
        <taxon>Liparis</taxon>
    </lineage>
</organism>
<name>A0A4Z2FAC0_9TELE</name>
<reference evidence="1 2" key="1">
    <citation type="submission" date="2019-03" db="EMBL/GenBank/DDBJ databases">
        <title>First draft genome of Liparis tanakae, snailfish: a comprehensive survey of snailfish specific genes.</title>
        <authorList>
            <person name="Kim W."/>
            <person name="Song I."/>
            <person name="Jeong J.-H."/>
            <person name="Kim D."/>
            <person name="Kim S."/>
            <person name="Ryu S."/>
            <person name="Song J.Y."/>
            <person name="Lee S.K."/>
        </authorList>
    </citation>
    <scope>NUCLEOTIDE SEQUENCE [LARGE SCALE GENOMIC DNA]</scope>
    <source>
        <tissue evidence="1">Muscle</tissue>
    </source>
</reference>
<dbReference type="AlphaFoldDB" id="A0A4Z2FAC0"/>
<dbReference type="EMBL" id="SRLO01001432">
    <property type="protein sequence ID" value="TNN37850.1"/>
    <property type="molecule type" value="Genomic_DNA"/>
</dbReference>